<dbReference type="EC" id="2.3.1.199" evidence="3"/>
<keyword evidence="15" id="KW-1185">Reference proteome</keyword>
<dbReference type="GO" id="GO:0030148">
    <property type="term" value="P:sphingolipid biosynthetic process"/>
    <property type="evidence" value="ECO:0007669"/>
    <property type="project" value="TreeGrafter"/>
</dbReference>
<dbReference type="GO" id="GO:0005789">
    <property type="term" value="C:endoplasmic reticulum membrane"/>
    <property type="evidence" value="ECO:0007669"/>
    <property type="project" value="TreeGrafter"/>
</dbReference>
<reference evidence="14 15" key="1">
    <citation type="submission" date="2024-04" db="EMBL/GenBank/DDBJ databases">
        <authorList>
            <person name="Fracassetti M."/>
        </authorList>
    </citation>
    <scope>NUCLEOTIDE SEQUENCE [LARGE SCALE GENOMIC DNA]</scope>
</reference>
<accession>A0AAV2EDS0</accession>
<keyword evidence="11" id="KW-0275">Fatty acid biosynthesis</keyword>
<dbReference type="PANTHER" id="PTHR11157:SF134">
    <property type="entry name" value="ELONGATION OF FATTY ACIDS PROTEIN 1-RELATED"/>
    <property type="match status" value="1"/>
</dbReference>
<evidence type="ECO:0000256" key="5">
    <source>
        <dbReference type="ARBA" id="ARBA00022679"/>
    </source>
</evidence>
<name>A0AAV2EDS0_9ROSI</name>
<keyword evidence="4" id="KW-0444">Lipid biosynthesis</keyword>
<keyword evidence="9" id="KW-0443">Lipid metabolism</keyword>
<evidence type="ECO:0000256" key="4">
    <source>
        <dbReference type="ARBA" id="ARBA00022516"/>
    </source>
</evidence>
<organism evidence="14 15">
    <name type="scientific">Linum trigynum</name>
    <dbReference type="NCBI Taxonomy" id="586398"/>
    <lineage>
        <taxon>Eukaryota</taxon>
        <taxon>Viridiplantae</taxon>
        <taxon>Streptophyta</taxon>
        <taxon>Embryophyta</taxon>
        <taxon>Tracheophyta</taxon>
        <taxon>Spermatophyta</taxon>
        <taxon>Magnoliopsida</taxon>
        <taxon>eudicotyledons</taxon>
        <taxon>Gunneridae</taxon>
        <taxon>Pentapetalae</taxon>
        <taxon>rosids</taxon>
        <taxon>fabids</taxon>
        <taxon>Malpighiales</taxon>
        <taxon>Linaceae</taxon>
        <taxon>Linum</taxon>
    </lineage>
</organism>
<evidence type="ECO:0000256" key="1">
    <source>
        <dbReference type="ARBA" id="ARBA00004141"/>
    </source>
</evidence>
<keyword evidence="5" id="KW-0808">Transferase</keyword>
<proteinExistence type="inferred from homology"/>
<dbReference type="EMBL" id="OZ034817">
    <property type="protein sequence ID" value="CAL1384078.1"/>
    <property type="molecule type" value="Genomic_DNA"/>
</dbReference>
<dbReference type="GO" id="GO:0034626">
    <property type="term" value="P:fatty acid elongation, polyunsaturated fatty acid"/>
    <property type="evidence" value="ECO:0007669"/>
    <property type="project" value="TreeGrafter"/>
</dbReference>
<feature type="transmembrane region" description="Helical" evidence="13">
    <location>
        <begin position="25"/>
        <end position="45"/>
    </location>
</feature>
<evidence type="ECO:0000256" key="13">
    <source>
        <dbReference type="SAM" id="Phobius"/>
    </source>
</evidence>
<dbReference type="InterPro" id="IPR002076">
    <property type="entry name" value="ELO_fam"/>
</dbReference>
<evidence type="ECO:0000256" key="3">
    <source>
        <dbReference type="ARBA" id="ARBA00012307"/>
    </source>
</evidence>
<evidence type="ECO:0000256" key="2">
    <source>
        <dbReference type="ARBA" id="ARBA00007263"/>
    </source>
</evidence>
<dbReference type="GO" id="GO:0042761">
    <property type="term" value="P:very long-chain fatty acid biosynthetic process"/>
    <property type="evidence" value="ECO:0007669"/>
    <property type="project" value="TreeGrafter"/>
</dbReference>
<keyword evidence="10 13" id="KW-0472">Membrane</keyword>
<dbReference type="AlphaFoldDB" id="A0AAV2EDS0"/>
<evidence type="ECO:0000256" key="12">
    <source>
        <dbReference type="ARBA" id="ARBA00047375"/>
    </source>
</evidence>
<sequence>MEDDLSKYLEFGDTLLIILSKSNQWLTLLHVYHHATVVIMCYLWLSTAHSLFPVALVTIATVHVVFGLMLYYHFVSGRCSGMWGWCFNVVFDASLLALFVDFHWKSYVAAA</sequence>
<evidence type="ECO:0000256" key="11">
    <source>
        <dbReference type="ARBA" id="ARBA00023160"/>
    </source>
</evidence>
<keyword evidence="8 13" id="KW-1133">Transmembrane helix</keyword>
<comment type="similarity">
    <text evidence="2">Belongs to the ELO family.</text>
</comment>
<keyword evidence="6 13" id="KW-0812">Transmembrane</keyword>
<evidence type="ECO:0000256" key="7">
    <source>
        <dbReference type="ARBA" id="ARBA00022832"/>
    </source>
</evidence>
<comment type="catalytic activity">
    <reaction evidence="12">
        <text>a very-long-chain acyl-CoA + malonyl-CoA + H(+) = a very-long-chain 3-oxoacyl-CoA + CO2 + CoA</text>
        <dbReference type="Rhea" id="RHEA:32727"/>
        <dbReference type="ChEBI" id="CHEBI:15378"/>
        <dbReference type="ChEBI" id="CHEBI:16526"/>
        <dbReference type="ChEBI" id="CHEBI:57287"/>
        <dbReference type="ChEBI" id="CHEBI:57384"/>
        <dbReference type="ChEBI" id="CHEBI:90725"/>
        <dbReference type="ChEBI" id="CHEBI:90736"/>
        <dbReference type="EC" id="2.3.1.199"/>
    </reaction>
</comment>
<evidence type="ECO:0000256" key="6">
    <source>
        <dbReference type="ARBA" id="ARBA00022692"/>
    </source>
</evidence>
<evidence type="ECO:0000256" key="10">
    <source>
        <dbReference type="ARBA" id="ARBA00023136"/>
    </source>
</evidence>
<dbReference type="PANTHER" id="PTHR11157">
    <property type="entry name" value="FATTY ACID ACYL TRANSFERASE-RELATED"/>
    <property type="match status" value="1"/>
</dbReference>
<feature type="transmembrane region" description="Helical" evidence="13">
    <location>
        <begin position="51"/>
        <end position="71"/>
    </location>
</feature>
<protein>
    <recommendedName>
        <fullName evidence="3">very-long-chain 3-oxoacyl-CoA synthase</fullName>
        <ecNumber evidence="3">2.3.1.199</ecNumber>
    </recommendedName>
</protein>
<dbReference type="Pfam" id="PF01151">
    <property type="entry name" value="ELO"/>
    <property type="match status" value="1"/>
</dbReference>
<dbReference type="GO" id="GO:0034625">
    <property type="term" value="P:fatty acid elongation, monounsaturated fatty acid"/>
    <property type="evidence" value="ECO:0007669"/>
    <property type="project" value="TreeGrafter"/>
</dbReference>
<dbReference type="GO" id="GO:0019367">
    <property type="term" value="P:fatty acid elongation, saturated fatty acid"/>
    <property type="evidence" value="ECO:0007669"/>
    <property type="project" value="TreeGrafter"/>
</dbReference>
<evidence type="ECO:0000313" key="15">
    <source>
        <dbReference type="Proteomes" id="UP001497516"/>
    </source>
</evidence>
<dbReference type="GO" id="GO:0009922">
    <property type="term" value="F:fatty acid elongase activity"/>
    <property type="evidence" value="ECO:0007669"/>
    <property type="project" value="UniProtKB-EC"/>
</dbReference>
<gene>
    <name evidence="14" type="ORF">LTRI10_LOCUS25312</name>
</gene>
<evidence type="ECO:0000256" key="8">
    <source>
        <dbReference type="ARBA" id="ARBA00022989"/>
    </source>
</evidence>
<evidence type="ECO:0000313" key="14">
    <source>
        <dbReference type="EMBL" id="CAL1384078.1"/>
    </source>
</evidence>
<keyword evidence="7" id="KW-0276">Fatty acid metabolism</keyword>
<feature type="transmembrane region" description="Helical" evidence="13">
    <location>
        <begin position="83"/>
        <end position="104"/>
    </location>
</feature>
<evidence type="ECO:0000256" key="9">
    <source>
        <dbReference type="ARBA" id="ARBA00023098"/>
    </source>
</evidence>
<dbReference type="Proteomes" id="UP001497516">
    <property type="component" value="Chromosome 4"/>
</dbReference>
<comment type="subcellular location">
    <subcellularLocation>
        <location evidence="1">Membrane</location>
        <topology evidence="1">Multi-pass membrane protein</topology>
    </subcellularLocation>
</comment>